<dbReference type="AlphaFoldDB" id="A0AAN6JNH6"/>
<evidence type="ECO:0000313" key="2">
    <source>
        <dbReference type="EMBL" id="KAK0540663.1"/>
    </source>
</evidence>
<dbReference type="Proteomes" id="UP001176521">
    <property type="component" value="Unassembled WGS sequence"/>
</dbReference>
<proteinExistence type="predicted"/>
<accession>A0AAN6JNH6</accession>
<evidence type="ECO:0000256" key="1">
    <source>
        <dbReference type="SAM" id="Coils"/>
    </source>
</evidence>
<name>A0AAN6JNH6_9BASI</name>
<gene>
    <name evidence="2" type="ORF">OC842_000338</name>
</gene>
<evidence type="ECO:0000313" key="3">
    <source>
        <dbReference type="Proteomes" id="UP001176521"/>
    </source>
</evidence>
<dbReference type="EMBL" id="JAPDMQ010000009">
    <property type="protein sequence ID" value="KAK0540663.1"/>
    <property type="molecule type" value="Genomic_DNA"/>
</dbReference>
<sequence length="388" mass="44900">MPRAIYHMPDAQREAIGKEMDRYLSHSTAVARRNWVVWFAVDSVQRRHQAQLERDLAEEEVEELKVKLTELDDWAAELEEYLLKYEDCDGRPGPVLRAKDKEIRDLKRANSCLETDVDYQNSRLKELECKVPPRSNVAVQTEVRSHEVESQDAVDFIRQLEAENARLIKELAFEKRASAGLRQDLESVERRLEASEGAPYETLYVAPILVDKANNADLLKELGRLTHNENVSRNAARFYEMRHEHVRKLVEHLEHDVGIHFLHHRSWMKAKEDDLISLRRKLLELPSQPLSPDCQRWTRHDLRFYLDLPREELRSVGDRYSSPPVLVVLVSMAADASLLSSLDCIADRIFSLQPHVDAAATAMDVDLALCDVEMEIMREVRNCDGLYL</sequence>
<reference evidence="2" key="1">
    <citation type="journal article" date="2023" name="PhytoFront">
        <title>Draft Genome Resources of Seven Strains of Tilletia horrida, Causal Agent of Kernel Smut of Rice.</title>
        <authorList>
            <person name="Khanal S."/>
            <person name="Antony Babu S."/>
            <person name="Zhou X.G."/>
        </authorList>
    </citation>
    <scope>NUCLEOTIDE SEQUENCE</scope>
    <source>
        <strain evidence="2">TX3</strain>
    </source>
</reference>
<feature type="coiled-coil region" evidence="1">
    <location>
        <begin position="157"/>
        <end position="198"/>
    </location>
</feature>
<keyword evidence="3" id="KW-1185">Reference proteome</keyword>
<protein>
    <submittedName>
        <fullName evidence="2">Uncharacterized protein</fullName>
    </submittedName>
</protein>
<organism evidence="2 3">
    <name type="scientific">Tilletia horrida</name>
    <dbReference type="NCBI Taxonomy" id="155126"/>
    <lineage>
        <taxon>Eukaryota</taxon>
        <taxon>Fungi</taxon>
        <taxon>Dikarya</taxon>
        <taxon>Basidiomycota</taxon>
        <taxon>Ustilaginomycotina</taxon>
        <taxon>Exobasidiomycetes</taxon>
        <taxon>Tilletiales</taxon>
        <taxon>Tilletiaceae</taxon>
        <taxon>Tilletia</taxon>
    </lineage>
</organism>
<keyword evidence="1" id="KW-0175">Coiled coil</keyword>
<comment type="caution">
    <text evidence="2">The sequence shown here is derived from an EMBL/GenBank/DDBJ whole genome shotgun (WGS) entry which is preliminary data.</text>
</comment>